<evidence type="ECO:0000313" key="1">
    <source>
        <dbReference type="EMBL" id="KAK7267595.1"/>
    </source>
</evidence>
<dbReference type="InterPro" id="IPR004158">
    <property type="entry name" value="DUF247_pln"/>
</dbReference>
<comment type="caution">
    <text evidence="1">The sequence shown here is derived from an EMBL/GenBank/DDBJ whole genome shotgun (WGS) entry which is preliminary data.</text>
</comment>
<protein>
    <submittedName>
        <fullName evidence="1">Uncharacterized protein</fullName>
    </submittedName>
</protein>
<accession>A0AAN9I8I6</accession>
<gene>
    <name evidence="1" type="ORF">RIF29_20273</name>
</gene>
<dbReference type="Proteomes" id="UP001372338">
    <property type="component" value="Unassembled WGS sequence"/>
</dbReference>
<reference evidence="1 2" key="1">
    <citation type="submission" date="2024-01" db="EMBL/GenBank/DDBJ databases">
        <title>The genomes of 5 underutilized Papilionoideae crops provide insights into root nodulation and disease resistanc.</title>
        <authorList>
            <person name="Yuan L."/>
        </authorList>
    </citation>
    <scope>NUCLEOTIDE SEQUENCE [LARGE SCALE GENOMIC DNA]</scope>
    <source>
        <strain evidence="1">ZHUSHIDOU_FW_LH</strain>
        <tissue evidence="1">Leaf</tissue>
    </source>
</reference>
<sequence>MVDACPILHLLDKSYTNYIHPEQELKLRVDQLVQVHEDILLLENQIPFQVFKIVCNDEAKLNKCLQNLLKIHGFEIAGKQDMVISMKNTSANEDVSSDQIIVQEEEKDDPIHLLDYLHKALTKSGDASQLRGEIKFKLRSLHLRKYRIESIRELKEADIRVKKHPHNTFFHPGFDIVSGIL</sequence>
<keyword evidence="2" id="KW-1185">Reference proteome</keyword>
<organism evidence="1 2">
    <name type="scientific">Crotalaria pallida</name>
    <name type="common">Smooth rattlebox</name>
    <name type="synonym">Crotalaria striata</name>
    <dbReference type="NCBI Taxonomy" id="3830"/>
    <lineage>
        <taxon>Eukaryota</taxon>
        <taxon>Viridiplantae</taxon>
        <taxon>Streptophyta</taxon>
        <taxon>Embryophyta</taxon>
        <taxon>Tracheophyta</taxon>
        <taxon>Spermatophyta</taxon>
        <taxon>Magnoliopsida</taxon>
        <taxon>eudicotyledons</taxon>
        <taxon>Gunneridae</taxon>
        <taxon>Pentapetalae</taxon>
        <taxon>rosids</taxon>
        <taxon>fabids</taxon>
        <taxon>Fabales</taxon>
        <taxon>Fabaceae</taxon>
        <taxon>Papilionoideae</taxon>
        <taxon>50 kb inversion clade</taxon>
        <taxon>genistoids sensu lato</taxon>
        <taxon>core genistoids</taxon>
        <taxon>Crotalarieae</taxon>
        <taxon>Crotalaria</taxon>
    </lineage>
</organism>
<dbReference type="Pfam" id="PF03140">
    <property type="entry name" value="DUF247"/>
    <property type="match status" value="1"/>
</dbReference>
<dbReference type="PANTHER" id="PTHR31549">
    <property type="entry name" value="PROTEIN, PUTATIVE (DUF247)-RELATED-RELATED"/>
    <property type="match status" value="1"/>
</dbReference>
<dbReference type="PANTHER" id="PTHR31549:SF191">
    <property type="entry name" value="DUF247 DOMAIN PROTEIN"/>
    <property type="match status" value="1"/>
</dbReference>
<dbReference type="EMBL" id="JAYWIO010000004">
    <property type="protein sequence ID" value="KAK7267595.1"/>
    <property type="molecule type" value="Genomic_DNA"/>
</dbReference>
<proteinExistence type="predicted"/>
<name>A0AAN9I8I6_CROPI</name>
<evidence type="ECO:0000313" key="2">
    <source>
        <dbReference type="Proteomes" id="UP001372338"/>
    </source>
</evidence>
<dbReference type="AlphaFoldDB" id="A0AAN9I8I6"/>